<keyword evidence="4 6" id="KW-1133">Transmembrane helix</keyword>
<feature type="transmembrane region" description="Helical" evidence="6">
    <location>
        <begin position="236"/>
        <end position="258"/>
    </location>
</feature>
<dbReference type="Proteomes" id="UP000216533">
    <property type="component" value="Unassembled WGS sequence"/>
</dbReference>
<dbReference type="GO" id="GO:0005886">
    <property type="term" value="C:plasma membrane"/>
    <property type="evidence" value="ECO:0007669"/>
    <property type="project" value="UniProtKB-ARBA"/>
</dbReference>
<organism evidence="7 8">
    <name type="scientific">Parenemella sanctibonifatiensis</name>
    <dbReference type="NCBI Taxonomy" id="2016505"/>
    <lineage>
        <taxon>Bacteria</taxon>
        <taxon>Bacillati</taxon>
        <taxon>Actinomycetota</taxon>
        <taxon>Actinomycetes</taxon>
        <taxon>Propionibacteriales</taxon>
        <taxon>Propionibacteriaceae</taxon>
        <taxon>Parenemella</taxon>
    </lineage>
</organism>
<dbReference type="RefSeq" id="WP_094450158.1">
    <property type="nucleotide sequence ID" value="NZ_NMVI01000012.1"/>
</dbReference>
<accession>A0A255EAD3</accession>
<keyword evidence="3 6" id="KW-0812">Transmembrane</keyword>
<gene>
    <name evidence="7" type="ORF">CGZ92_04305</name>
</gene>
<feature type="transmembrane region" description="Helical" evidence="6">
    <location>
        <begin position="104"/>
        <end position="125"/>
    </location>
</feature>
<evidence type="ECO:0000256" key="2">
    <source>
        <dbReference type="ARBA" id="ARBA00022475"/>
    </source>
</evidence>
<feature type="transmembrane region" description="Helical" evidence="6">
    <location>
        <begin position="43"/>
        <end position="59"/>
    </location>
</feature>
<dbReference type="PANTHER" id="PTHR34857:SF2">
    <property type="entry name" value="SLL0384 PROTEIN"/>
    <property type="match status" value="1"/>
</dbReference>
<evidence type="ECO:0000256" key="6">
    <source>
        <dbReference type="SAM" id="Phobius"/>
    </source>
</evidence>
<keyword evidence="2" id="KW-1003">Cell membrane</keyword>
<dbReference type="CDD" id="cd16914">
    <property type="entry name" value="EcfT"/>
    <property type="match status" value="1"/>
</dbReference>
<dbReference type="AlphaFoldDB" id="A0A255EAD3"/>
<dbReference type="Pfam" id="PF02361">
    <property type="entry name" value="CbiQ"/>
    <property type="match status" value="1"/>
</dbReference>
<feature type="transmembrane region" description="Helical" evidence="6">
    <location>
        <begin position="66"/>
        <end position="84"/>
    </location>
</feature>
<dbReference type="PANTHER" id="PTHR34857">
    <property type="entry name" value="SLL0384 PROTEIN"/>
    <property type="match status" value="1"/>
</dbReference>
<evidence type="ECO:0000256" key="5">
    <source>
        <dbReference type="ARBA" id="ARBA00023136"/>
    </source>
</evidence>
<comment type="caution">
    <text evidence="7">The sequence shown here is derived from an EMBL/GenBank/DDBJ whole genome shotgun (WGS) entry which is preliminary data.</text>
</comment>
<evidence type="ECO:0000256" key="4">
    <source>
        <dbReference type="ARBA" id="ARBA00022989"/>
    </source>
</evidence>
<sequence>MSALLARADAASPLARRNPTVKLALLFVVSLGLLFLLDPVSTWTLYALGLVGALVGTRIRPRSLLIAHLPFLAFGFGVFWVNVLTRPGEVLWQYGFLRVTAEGISVGAALAARALTIGVLSIAMIHSTDAVRLMASLHQHARLPARVSYAVMSGYRLLELLGREWVTIRQAQDVRAPLDAKGRPRRGLRTFTSAGFTLLITALRRGERVAESLESRGLGLQPRTIWRPVPIGSGDAWLVIGVLAVMGTVIALAGWAGVLQGPGALF</sequence>
<protein>
    <submittedName>
        <fullName evidence="7">Cobalt transport protein</fullName>
    </submittedName>
</protein>
<evidence type="ECO:0000313" key="8">
    <source>
        <dbReference type="Proteomes" id="UP000216533"/>
    </source>
</evidence>
<name>A0A255EAD3_9ACTN</name>
<comment type="subcellular location">
    <subcellularLocation>
        <location evidence="1">Membrane</location>
        <topology evidence="1">Multi-pass membrane protein</topology>
    </subcellularLocation>
</comment>
<evidence type="ECO:0000313" key="7">
    <source>
        <dbReference type="EMBL" id="OYN88466.1"/>
    </source>
</evidence>
<dbReference type="EMBL" id="NMVI01000012">
    <property type="protein sequence ID" value="OYN88466.1"/>
    <property type="molecule type" value="Genomic_DNA"/>
</dbReference>
<feature type="transmembrane region" description="Helical" evidence="6">
    <location>
        <begin position="20"/>
        <end position="37"/>
    </location>
</feature>
<dbReference type="InterPro" id="IPR051611">
    <property type="entry name" value="ECF_transporter_component"/>
</dbReference>
<proteinExistence type="predicted"/>
<evidence type="ECO:0000256" key="3">
    <source>
        <dbReference type="ARBA" id="ARBA00022692"/>
    </source>
</evidence>
<keyword evidence="5 6" id="KW-0472">Membrane</keyword>
<evidence type="ECO:0000256" key="1">
    <source>
        <dbReference type="ARBA" id="ARBA00004141"/>
    </source>
</evidence>
<reference evidence="7 8" key="1">
    <citation type="submission" date="2017-07" db="EMBL/GenBank/DDBJ databases">
        <title>Draft whole genome sequences of clinical Proprionibacteriaceae strains.</title>
        <authorList>
            <person name="Bernier A.-M."/>
            <person name="Bernard K."/>
            <person name="Domingo M.-C."/>
        </authorList>
    </citation>
    <scope>NUCLEOTIDE SEQUENCE [LARGE SCALE GENOMIC DNA]</scope>
    <source>
        <strain evidence="7 8">NML 160184</strain>
    </source>
</reference>
<dbReference type="InterPro" id="IPR003339">
    <property type="entry name" value="ABC/ECF_trnsptr_transmembrane"/>
</dbReference>